<protein>
    <submittedName>
        <fullName evidence="2">Uncharacterized protein</fullName>
    </submittedName>
</protein>
<accession>E2BY94</accession>
<sequence>MSNATALGRQFNTEYRTPTDRCVELGQQSANVHQPLTPSPNASSNFPSALVSINRTLYSQECTLDLPQRPLSSNCNNFFLTHCASDSRRVHPLLKARSNGATKRINATDRQRSSENKRTALRAELLQEDEAEKERIEVPKVQEEEDDEEEEEEKEEEEEQEKGGGDRAEEGKRERAYSRVYWYRKKRRESKGRIEEATFFKECSSFRAGATRAEDERQSDDDDDEEEEEEEEEKEEEEENGNGGTLVTSSLLADCSLKCRIGFTILLLPISFITTKSLHTKYDRRETEEKKKSWQFKAFKYLLPSQLGIFKLGSDSNSKLFYKNPENCCPACVTHDDLICSPCHHQVFALEANHAGINEDPRLPRVKRLPKSVARRGEARRDRSSSERCFGETIFARTLTRHERSAARPCSPYRVFYCVAQTRENYLEAKKVPGRRFKSPEMEKDD</sequence>
<feature type="compositionally biased region" description="Basic and acidic residues" evidence="1">
    <location>
        <begin position="106"/>
        <end position="118"/>
    </location>
</feature>
<reference evidence="2 3" key="1">
    <citation type="journal article" date="2010" name="Science">
        <title>Genomic comparison of the ants Camponotus floridanus and Harpegnathos saltator.</title>
        <authorList>
            <person name="Bonasio R."/>
            <person name="Zhang G."/>
            <person name="Ye C."/>
            <person name="Mutti N.S."/>
            <person name="Fang X."/>
            <person name="Qin N."/>
            <person name="Donahue G."/>
            <person name="Yang P."/>
            <person name="Li Q."/>
            <person name="Li C."/>
            <person name="Zhang P."/>
            <person name="Huang Z."/>
            <person name="Berger S.L."/>
            <person name="Reinberg D."/>
            <person name="Wang J."/>
            <person name="Liebig J."/>
        </authorList>
    </citation>
    <scope>NUCLEOTIDE SEQUENCE [LARGE SCALE GENOMIC DNA]</scope>
    <source>
        <strain evidence="2 3">R22 G/1</strain>
    </source>
</reference>
<dbReference type="Proteomes" id="UP000008237">
    <property type="component" value="Unassembled WGS sequence"/>
</dbReference>
<gene>
    <name evidence="2" type="ORF">EAI_09863</name>
</gene>
<feature type="compositionally biased region" description="Basic and acidic residues" evidence="1">
    <location>
        <begin position="161"/>
        <end position="171"/>
    </location>
</feature>
<feature type="region of interest" description="Disordered" evidence="1">
    <location>
        <begin position="210"/>
        <end position="245"/>
    </location>
</feature>
<keyword evidence="3" id="KW-1185">Reference proteome</keyword>
<proteinExistence type="predicted"/>
<feature type="compositionally biased region" description="Acidic residues" evidence="1">
    <location>
        <begin position="217"/>
        <end position="240"/>
    </location>
</feature>
<evidence type="ECO:0000313" key="3">
    <source>
        <dbReference type="Proteomes" id="UP000008237"/>
    </source>
</evidence>
<feature type="region of interest" description="Disordered" evidence="1">
    <location>
        <begin position="94"/>
        <end position="171"/>
    </location>
</feature>
<organism evidence="3">
    <name type="scientific">Harpegnathos saltator</name>
    <name type="common">Jerdon's jumping ant</name>
    <dbReference type="NCBI Taxonomy" id="610380"/>
    <lineage>
        <taxon>Eukaryota</taxon>
        <taxon>Metazoa</taxon>
        <taxon>Ecdysozoa</taxon>
        <taxon>Arthropoda</taxon>
        <taxon>Hexapoda</taxon>
        <taxon>Insecta</taxon>
        <taxon>Pterygota</taxon>
        <taxon>Neoptera</taxon>
        <taxon>Endopterygota</taxon>
        <taxon>Hymenoptera</taxon>
        <taxon>Apocrita</taxon>
        <taxon>Aculeata</taxon>
        <taxon>Formicoidea</taxon>
        <taxon>Formicidae</taxon>
        <taxon>Ponerinae</taxon>
        <taxon>Ponerini</taxon>
        <taxon>Harpegnathos</taxon>
    </lineage>
</organism>
<dbReference type="InParanoid" id="E2BY94"/>
<dbReference type="EMBL" id="GL451420">
    <property type="protein sequence ID" value="EFN79373.1"/>
    <property type="molecule type" value="Genomic_DNA"/>
</dbReference>
<name>E2BY94_HARSA</name>
<evidence type="ECO:0000256" key="1">
    <source>
        <dbReference type="SAM" id="MobiDB-lite"/>
    </source>
</evidence>
<feature type="compositionally biased region" description="Acidic residues" evidence="1">
    <location>
        <begin position="143"/>
        <end position="160"/>
    </location>
</feature>
<dbReference type="AlphaFoldDB" id="E2BY94"/>
<evidence type="ECO:0000313" key="2">
    <source>
        <dbReference type="EMBL" id="EFN79373.1"/>
    </source>
</evidence>
<feature type="compositionally biased region" description="Basic and acidic residues" evidence="1">
    <location>
        <begin position="132"/>
        <end position="142"/>
    </location>
</feature>